<dbReference type="PROSITE" id="PS51257">
    <property type="entry name" value="PROKAR_LIPOPROTEIN"/>
    <property type="match status" value="1"/>
</dbReference>
<reference evidence="3 4" key="1">
    <citation type="journal article" date="2013" name="BMC Genomics">
        <title>Reconstruction of the lipid metabolism for the microalga Monoraphidium neglectum from its genome sequence reveals characteristics suitable for biofuel production.</title>
        <authorList>
            <person name="Bogen C."/>
            <person name="Al-Dilaimi A."/>
            <person name="Albersmeier A."/>
            <person name="Wichmann J."/>
            <person name="Grundmann M."/>
            <person name="Rupp O."/>
            <person name="Lauersen K.J."/>
            <person name="Blifernez-Klassen O."/>
            <person name="Kalinowski J."/>
            <person name="Goesmann A."/>
            <person name="Mussgnug J.H."/>
            <person name="Kruse O."/>
        </authorList>
    </citation>
    <scope>NUCLEOTIDE SEQUENCE [LARGE SCALE GENOMIC DNA]</scope>
    <source>
        <strain evidence="3 4">SAG 48.87</strain>
    </source>
</reference>
<organism evidence="3 4">
    <name type="scientific">Monoraphidium neglectum</name>
    <dbReference type="NCBI Taxonomy" id="145388"/>
    <lineage>
        <taxon>Eukaryota</taxon>
        <taxon>Viridiplantae</taxon>
        <taxon>Chlorophyta</taxon>
        <taxon>core chlorophytes</taxon>
        <taxon>Chlorophyceae</taxon>
        <taxon>CS clade</taxon>
        <taxon>Sphaeropleales</taxon>
        <taxon>Selenastraceae</taxon>
        <taxon>Monoraphidium</taxon>
    </lineage>
</organism>
<name>A0A0D2MY66_9CHLO</name>
<dbReference type="EMBL" id="KK101962">
    <property type="protein sequence ID" value="KIY99085.1"/>
    <property type="molecule type" value="Genomic_DNA"/>
</dbReference>
<feature type="region of interest" description="Disordered" evidence="1">
    <location>
        <begin position="684"/>
        <end position="743"/>
    </location>
</feature>
<evidence type="ECO:0000256" key="1">
    <source>
        <dbReference type="SAM" id="MobiDB-lite"/>
    </source>
</evidence>
<feature type="compositionally biased region" description="Gly residues" evidence="1">
    <location>
        <begin position="687"/>
        <end position="715"/>
    </location>
</feature>
<feature type="region of interest" description="Disordered" evidence="1">
    <location>
        <begin position="127"/>
        <end position="146"/>
    </location>
</feature>
<feature type="compositionally biased region" description="Low complexity" evidence="1">
    <location>
        <begin position="716"/>
        <end position="737"/>
    </location>
</feature>
<dbReference type="OrthoDB" id="542205at2759"/>
<dbReference type="GeneID" id="25741751"/>
<dbReference type="Proteomes" id="UP000054498">
    <property type="component" value="Unassembled WGS sequence"/>
</dbReference>
<dbReference type="RefSeq" id="XP_013898105.1">
    <property type="nucleotide sequence ID" value="XM_014042651.1"/>
</dbReference>
<evidence type="ECO:0000256" key="2">
    <source>
        <dbReference type="SAM" id="SignalP"/>
    </source>
</evidence>
<feature type="chain" id="PRO_5002247657" evidence="2">
    <location>
        <begin position="20"/>
        <end position="1025"/>
    </location>
</feature>
<dbReference type="KEGG" id="mng:MNEG_8876"/>
<gene>
    <name evidence="3" type="ORF">MNEG_8876</name>
</gene>
<proteinExistence type="predicted"/>
<evidence type="ECO:0000313" key="3">
    <source>
        <dbReference type="EMBL" id="KIY99085.1"/>
    </source>
</evidence>
<protein>
    <submittedName>
        <fullName evidence="3">Uncharacterized protein</fullName>
    </submittedName>
</protein>
<sequence>MLLLLRGAAALLLLVACSASDPLINGEQSPSKYWGPGDIDYAVMNFADPPPANPPPVPDVVFGPAQQGLDYRNYRPDRPGITTTKAKRELARKKAAARASAAARRADAGIQGLISRRRRGLRATPFRSASDAAGGNATVAGGGGRTDASGGHGGGYGFGGIGLARKITGRNIGFDGIGVPETRLIPEDLSLAVGNTAAIHTANSMIRFYRVDITGKKGKHGFINNPKDTSSYLKQVWTADFFYPVTRRLDGSNGCTLGVYAAAVAYDKWVGRYMISAICNDVLRPRILLAVSTVDSVTDYWTQYAVSADNTDTSWDCANGKRAFPDYSQVGYNRDGIYVTWVAICSEEVASNDQVQSSAMIYAFPKWAVYGGNNPTLIMKQFYVPVFTGQDLCLAVRDQAPFRLPTGGDCGSAFVQLQPVMPQTAMDVRAGETFFVLDFQYDQLSRRNFLLVALIATGTLWDNDGFGTPEPYILGRYVDRGEEAYVGDDVFLLQASAALGGGRPAQAILTAFVFAATPQNAATFSAVPDLDAGAVNPRGYWNGGAACCPADKAPTTRLANFRLQAAYANGRIYIADRTDVIDPPVPPGSTTDIYNPRPAIYWAWVQPTFTAYGECACYWNFNWGYGFGWIWDKGCYNPITGTYTAGGGGYYTRSGRNLQGTIMRDQATAPTAAERDRSTVVTYSDAGGAGAGGAGGSGAQRGYGGGVSSGGGGAASSGRQVSTSSSSGGSWAEQGAAPRARRTPNVVYSAAAGAVEHTIRTQAPPGSRVIVPPAGETEAAALDAEQLTPDQWAAAQEAAAKGTGSWDSSGQISASGKESHKYRDVYMAAAYYTPQASTWRVDIRCRFDFLWNVKNKVSLLATVIKSGVITYGSGAGQQEAPLGLAYPQVAVRGGTMLVTYTFSSFANLPAQAKRMPAPVDAKQAAGPAPFIPGTLYPDSPAYAGVAYSVINAEDAATQVTIAWQNDPSYGPIIQNDQRFGDSAGIDIHPLSGRVWSANLYVWAPAWTVDGSTVISNAGARITIFS</sequence>
<feature type="signal peptide" evidence="2">
    <location>
        <begin position="1"/>
        <end position="19"/>
    </location>
</feature>
<evidence type="ECO:0000313" key="4">
    <source>
        <dbReference type="Proteomes" id="UP000054498"/>
    </source>
</evidence>
<accession>A0A0D2MY66</accession>
<dbReference type="AlphaFoldDB" id="A0A0D2MY66"/>
<keyword evidence="4" id="KW-1185">Reference proteome</keyword>
<keyword evidence="2" id="KW-0732">Signal</keyword>